<evidence type="ECO:0000313" key="2">
    <source>
        <dbReference type="EMBL" id="CAA9589970.1"/>
    </source>
</evidence>
<reference evidence="2" key="1">
    <citation type="submission" date="2020-02" db="EMBL/GenBank/DDBJ databases">
        <authorList>
            <person name="Meier V. D."/>
        </authorList>
    </citation>
    <scope>NUCLEOTIDE SEQUENCE</scope>
    <source>
        <strain evidence="2">AVDCRST_MAG88</strain>
    </source>
</reference>
<name>A0A6J4VX49_9BACT</name>
<feature type="non-terminal residue" evidence="2">
    <location>
        <position position="305"/>
    </location>
</feature>
<feature type="region of interest" description="Disordered" evidence="1">
    <location>
        <begin position="270"/>
        <end position="305"/>
    </location>
</feature>
<organism evidence="2">
    <name type="scientific">uncultured Thermomicrobiales bacterium</name>
    <dbReference type="NCBI Taxonomy" id="1645740"/>
    <lineage>
        <taxon>Bacteria</taxon>
        <taxon>Pseudomonadati</taxon>
        <taxon>Thermomicrobiota</taxon>
        <taxon>Thermomicrobia</taxon>
        <taxon>Thermomicrobiales</taxon>
        <taxon>environmental samples</taxon>
    </lineage>
</organism>
<sequence length="305" mass="32906">MQEVVQQVDYLILTQGELFRLAARMLDDGDVLPQDDLPLLLDQRIPAERCRVRRPVPHGDQGKIELPVGQEEGVRIERDERAGAQAAVQPPLESELDPASRGLARVGEHMIVGEEQLRGDQGAGAEAGGPVGEAADDDASDRAGDAQPPLQITNVDQIVPVDDAFQAQIEFAHGARGRGGQIVEQRVDGGRAHTCRALRSQNPQEPALGPFGRIDPELVPFAQLLDMSRPLGLPRAPSSFGLRVTLRGSRCHVLPLQRCNYDHVTLLFSTRRPPQPPPAPRDGGAAPPRGRRAEGCVAPVSRLGS</sequence>
<protein>
    <submittedName>
        <fullName evidence="2">Uncharacterized protein</fullName>
    </submittedName>
</protein>
<feature type="region of interest" description="Disordered" evidence="1">
    <location>
        <begin position="115"/>
        <end position="152"/>
    </location>
</feature>
<gene>
    <name evidence="2" type="ORF">AVDCRST_MAG88-4700</name>
</gene>
<accession>A0A6J4VX49</accession>
<evidence type="ECO:0000256" key="1">
    <source>
        <dbReference type="SAM" id="MobiDB-lite"/>
    </source>
</evidence>
<dbReference type="AlphaFoldDB" id="A0A6J4VX49"/>
<feature type="compositionally biased region" description="Gly residues" evidence="1">
    <location>
        <begin position="121"/>
        <end position="131"/>
    </location>
</feature>
<dbReference type="EMBL" id="CADCWM010001221">
    <property type="protein sequence ID" value="CAA9589970.1"/>
    <property type="molecule type" value="Genomic_DNA"/>
</dbReference>
<proteinExistence type="predicted"/>